<dbReference type="EMBL" id="MKIP01000053">
    <property type="protein sequence ID" value="OLP59334.1"/>
    <property type="molecule type" value="Genomic_DNA"/>
</dbReference>
<reference evidence="2 3" key="1">
    <citation type="submission" date="2016-09" db="EMBL/GenBank/DDBJ databases">
        <title>Rhizobium sp. nov., a novel species isolated from the rice rhizosphere.</title>
        <authorList>
            <person name="Zhao J."/>
            <person name="Zhang X."/>
        </authorList>
    </citation>
    <scope>NUCLEOTIDE SEQUENCE [LARGE SCALE GENOMIC DNA]</scope>
    <source>
        <strain evidence="2 3">1.7048</strain>
    </source>
</reference>
<evidence type="ECO:0000313" key="3">
    <source>
        <dbReference type="Proteomes" id="UP000186364"/>
    </source>
</evidence>
<evidence type="ECO:0008006" key="4">
    <source>
        <dbReference type="Google" id="ProtNLM"/>
    </source>
</evidence>
<comment type="caution">
    <text evidence="2">The sequence shown here is derived from an EMBL/GenBank/DDBJ whole genome shotgun (WGS) entry which is preliminary data.</text>
</comment>
<dbReference type="Proteomes" id="UP000186364">
    <property type="component" value="Unassembled WGS sequence"/>
</dbReference>
<keyword evidence="1" id="KW-0812">Transmembrane</keyword>
<proteinExistence type="predicted"/>
<keyword evidence="1" id="KW-1133">Transmembrane helix</keyword>
<accession>A0A1Q9AV95</accession>
<feature type="transmembrane region" description="Helical" evidence="1">
    <location>
        <begin position="80"/>
        <end position="99"/>
    </location>
</feature>
<protein>
    <recommendedName>
        <fullName evidence="4">DUF883 domain-containing protein</fullName>
    </recommendedName>
</protein>
<sequence>MATNGINTENDIHALRDEVARLSKIVSAQGAKAYSDTRAKAEEALDAAAPAARNAVRQVKAEGQAIAEVAREHPAATGSVLVLTAALGVLVGYVIGAASQPQPSYTKWWR</sequence>
<gene>
    <name evidence="2" type="ORF">BJF93_05040</name>
</gene>
<organism evidence="2 3">
    <name type="scientific">Xaviernesmea oryzae</name>
    <dbReference type="NCBI Taxonomy" id="464029"/>
    <lineage>
        <taxon>Bacteria</taxon>
        <taxon>Pseudomonadati</taxon>
        <taxon>Pseudomonadota</taxon>
        <taxon>Alphaproteobacteria</taxon>
        <taxon>Hyphomicrobiales</taxon>
        <taxon>Rhizobiaceae</taxon>
        <taxon>Rhizobium/Agrobacterium group</taxon>
        <taxon>Xaviernesmea</taxon>
    </lineage>
</organism>
<keyword evidence="1" id="KW-0472">Membrane</keyword>
<dbReference type="AlphaFoldDB" id="A0A1Q9AV95"/>
<evidence type="ECO:0000256" key="1">
    <source>
        <dbReference type="SAM" id="Phobius"/>
    </source>
</evidence>
<evidence type="ECO:0000313" key="2">
    <source>
        <dbReference type="EMBL" id="OLP59334.1"/>
    </source>
</evidence>
<name>A0A1Q9AV95_9HYPH</name>
<keyword evidence="3" id="KW-1185">Reference proteome</keyword>
<dbReference type="RefSeq" id="WP_075628680.1">
    <property type="nucleotide sequence ID" value="NZ_FOAM01000004.1"/>
</dbReference>
<dbReference type="OrthoDB" id="8420077at2"/>